<accession>A0A4Q9FI87</accession>
<dbReference type="Proteomes" id="UP000291142">
    <property type="component" value="Unassembled WGS sequence"/>
</dbReference>
<gene>
    <name evidence="1" type="ORF">EYD45_02170</name>
</gene>
<comment type="caution">
    <text evidence="1">The sequence shown here is derived from an EMBL/GenBank/DDBJ whole genome shotgun (WGS) entry which is preliminary data.</text>
</comment>
<sequence length="207" mass="23438">MKYQKSILKITFVCFTSLLLYTCGNNDRSEASSKTNSVVNKIKTGNNLVKGARDLAAESEVLKKLTPISVETLKAFFPETIYGMPKTNSNALDMAGASTAFATYGQNTSKQIKLRILDGAGEKGSAATTVYRAIKYDKTNKEAYGDYIKIKEYDNTIVKQHFDKNQNRYTLEFFYNDRFAINLQVTGFQQKDVWAIFKEFQLHNLIN</sequence>
<organism evidence="1 2">
    <name type="scientific">Hyunsoonleella flava</name>
    <dbReference type="NCBI Taxonomy" id="2527939"/>
    <lineage>
        <taxon>Bacteria</taxon>
        <taxon>Pseudomonadati</taxon>
        <taxon>Bacteroidota</taxon>
        <taxon>Flavobacteriia</taxon>
        <taxon>Flavobacteriales</taxon>
        <taxon>Flavobacteriaceae</taxon>
    </lineage>
</organism>
<dbReference type="EMBL" id="SIRT01000001">
    <property type="protein sequence ID" value="TBN06711.1"/>
    <property type="molecule type" value="Genomic_DNA"/>
</dbReference>
<protein>
    <submittedName>
        <fullName evidence="1">Uncharacterized protein</fullName>
    </submittedName>
</protein>
<dbReference type="RefSeq" id="WP_130962698.1">
    <property type="nucleotide sequence ID" value="NZ_SIRT01000001.1"/>
</dbReference>
<proteinExistence type="predicted"/>
<dbReference type="OrthoDB" id="1257726at2"/>
<keyword evidence="2" id="KW-1185">Reference proteome</keyword>
<evidence type="ECO:0000313" key="2">
    <source>
        <dbReference type="Proteomes" id="UP000291142"/>
    </source>
</evidence>
<name>A0A4Q9FI87_9FLAO</name>
<evidence type="ECO:0000313" key="1">
    <source>
        <dbReference type="EMBL" id="TBN06711.1"/>
    </source>
</evidence>
<dbReference type="AlphaFoldDB" id="A0A4Q9FI87"/>
<reference evidence="1 2" key="1">
    <citation type="submission" date="2019-02" db="EMBL/GenBank/DDBJ databases">
        <title>Hyunsoonleella sp., isolated from marine sediment.</title>
        <authorList>
            <person name="Liu B.-T."/>
        </authorList>
    </citation>
    <scope>NUCLEOTIDE SEQUENCE [LARGE SCALE GENOMIC DNA]</scope>
    <source>
        <strain evidence="1 2">T58</strain>
    </source>
</reference>